<gene>
    <name evidence="4" type="ORF">PACTADRAFT_3226</name>
</gene>
<name>A0A1E4TV45_PACTA</name>
<reference evidence="5" key="1">
    <citation type="submission" date="2016-05" db="EMBL/GenBank/DDBJ databases">
        <title>Comparative genomics of biotechnologically important yeasts.</title>
        <authorList>
            <consortium name="DOE Joint Genome Institute"/>
            <person name="Riley R."/>
            <person name="Haridas S."/>
            <person name="Wolfe K.H."/>
            <person name="Lopes M.R."/>
            <person name="Hittinger C.T."/>
            <person name="Goker M."/>
            <person name="Salamov A."/>
            <person name="Wisecaver J."/>
            <person name="Long T.M."/>
            <person name="Aerts A.L."/>
            <person name="Barry K."/>
            <person name="Choi C."/>
            <person name="Clum A."/>
            <person name="Coughlan A.Y."/>
            <person name="Deshpande S."/>
            <person name="Douglass A.P."/>
            <person name="Hanson S.J."/>
            <person name="Klenk H.-P."/>
            <person name="Labutti K."/>
            <person name="Lapidus A."/>
            <person name="Lindquist E."/>
            <person name="Lipzen A."/>
            <person name="Meier-Kolthoff J.P."/>
            <person name="Ohm R.A."/>
            <person name="Otillar R.P."/>
            <person name="Pangilinan J."/>
            <person name="Peng Y."/>
            <person name="Rokas A."/>
            <person name="Rosa C.A."/>
            <person name="Scheuner C."/>
            <person name="Sibirny A.A."/>
            <person name="Slot J.C."/>
            <person name="Stielow J.B."/>
            <person name="Sun H."/>
            <person name="Kurtzman C.P."/>
            <person name="Blackwell M."/>
            <person name="Grigoriev I.V."/>
            <person name="Jeffries T.W."/>
        </authorList>
    </citation>
    <scope>NUCLEOTIDE SEQUENCE [LARGE SCALE GENOMIC DNA]</scope>
    <source>
        <strain evidence="5">NRRL Y-2460</strain>
    </source>
</reference>
<dbReference type="PANTHER" id="PTHR12175">
    <property type="entry name" value="AD039 HT014 THIOREDOXIN FAMILY TRP26"/>
    <property type="match status" value="1"/>
</dbReference>
<feature type="domain" description="PITH" evidence="3">
    <location>
        <begin position="29"/>
        <end position="232"/>
    </location>
</feature>
<dbReference type="InterPro" id="IPR045099">
    <property type="entry name" value="PITH1-like"/>
</dbReference>
<dbReference type="InterPro" id="IPR008979">
    <property type="entry name" value="Galactose-bd-like_sf"/>
</dbReference>
<dbReference type="EMBL" id="KV454014">
    <property type="protein sequence ID" value="ODV95528.1"/>
    <property type="molecule type" value="Genomic_DNA"/>
</dbReference>
<dbReference type="AlphaFoldDB" id="A0A1E4TV45"/>
<evidence type="ECO:0000256" key="1">
    <source>
        <dbReference type="ARBA" id="ARBA00025788"/>
    </source>
</evidence>
<dbReference type="PROSITE" id="PS51532">
    <property type="entry name" value="PITH"/>
    <property type="match status" value="1"/>
</dbReference>
<evidence type="ECO:0000313" key="5">
    <source>
        <dbReference type="Proteomes" id="UP000094236"/>
    </source>
</evidence>
<dbReference type="InterPro" id="IPR010400">
    <property type="entry name" value="PITH_dom"/>
</dbReference>
<dbReference type="SUPFAM" id="SSF49785">
    <property type="entry name" value="Galactose-binding domain-like"/>
    <property type="match status" value="1"/>
</dbReference>
<sequence length="251" mass="29216">MSHNHYEDYHGHGNGDGHHGHNHHDHSHIPQIPTLPSQSLYTKIDLSRVSGLNLANRNDSLSGLFKNSETKYQIRPVFQTDLDNQLILNIPFTDNIKLYSIILRTNGNADHCPKNIKFFKNNDSIDFNNVNDIHSNHHCEHPLVGYFENVEYEASNDLVNGRTQLEIREDSTFVEHHLPRHVFNNVNFLTIYFQNNWSNDDEEYLQLYSIEFRGEWSPLSKSHIITNYESAANPADHKNLLKQENKNYSEL</sequence>
<dbReference type="OrthoDB" id="2635at2759"/>
<dbReference type="InterPro" id="IPR037047">
    <property type="entry name" value="PITH_dom_sf"/>
</dbReference>
<dbReference type="GO" id="GO:0005634">
    <property type="term" value="C:nucleus"/>
    <property type="evidence" value="ECO:0007669"/>
    <property type="project" value="TreeGrafter"/>
</dbReference>
<dbReference type="Gene3D" id="2.60.120.470">
    <property type="entry name" value="PITH domain"/>
    <property type="match status" value="1"/>
</dbReference>
<accession>A0A1E4TV45</accession>
<dbReference type="Proteomes" id="UP000094236">
    <property type="component" value="Unassembled WGS sequence"/>
</dbReference>
<dbReference type="GO" id="GO:0005737">
    <property type="term" value="C:cytoplasm"/>
    <property type="evidence" value="ECO:0007669"/>
    <property type="project" value="UniProtKB-ARBA"/>
</dbReference>
<comment type="similarity">
    <text evidence="1">Belongs to the PITHD1 family.</text>
</comment>
<evidence type="ECO:0000313" key="4">
    <source>
        <dbReference type="EMBL" id="ODV95528.1"/>
    </source>
</evidence>
<protein>
    <recommendedName>
        <fullName evidence="3">PITH domain-containing protein</fullName>
    </recommendedName>
</protein>
<dbReference type="Pfam" id="PF06201">
    <property type="entry name" value="PITH"/>
    <property type="match status" value="1"/>
</dbReference>
<evidence type="ECO:0000256" key="2">
    <source>
        <dbReference type="SAM" id="MobiDB-lite"/>
    </source>
</evidence>
<evidence type="ECO:0000259" key="3">
    <source>
        <dbReference type="PROSITE" id="PS51532"/>
    </source>
</evidence>
<proteinExistence type="inferred from homology"/>
<organism evidence="4 5">
    <name type="scientific">Pachysolen tannophilus NRRL Y-2460</name>
    <dbReference type="NCBI Taxonomy" id="669874"/>
    <lineage>
        <taxon>Eukaryota</taxon>
        <taxon>Fungi</taxon>
        <taxon>Dikarya</taxon>
        <taxon>Ascomycota</taxon>
        <taxon>Saccharomycotina</taxon>
        <taxon>Pichiomycetes</taxon>
        <taxon>Pachysolenaceae</taxon>
        <taxon>Pachysolen</taxon>
    </lineage>
</organism>
<dbReference type="PANTHER" id="PTHR12175:SF1">
    <property type="entry name" value="PITH DOMAIN-CONTAINING PROTEIN 1"/>
    <property type="match status" value="1"/>
</dbReference>
<feature type="compositionally biased region" description="Basic and acidic residues" evidence="2">
    <location>
        <begin position="1"/>
        <end position="19"/>
    </location>
</feature>
<keyword evidence="5" id="KW-1185">Reference proteome</keyword>
<feature type="region of interest" description="Disordered" evidence="2">
    <location>
        <begin position="1"/>
        <end position="34"/>
    </location>
</feature>